<dbReference type="NCBIfam" id="NF005901">
    <property type="entry name" value="PRK07877.1"/>
    <property type="match status" value="1"/>
</dbReference>
<dbReference type="InterPro" id="IPR000415">
    <property type="entry name" value="Nitroreductase-like"/>
</dbReference>
<dbReference type="EMBL" id="CP112998">
    <property type="protein sequence ID" value="WAC09288.1"/>
    <property type="molecule type" value="Genomic_DNA"/>
</dbReference>
<dbReference type="RefSeq" id="WP_244822885.1">
    <property type="nucleotide sequence ID" value="NZ_CP112998.1"/>
</dbReference>
<dbReference type="CDD" id="cd01483">
    <property type="entry name" value="E1_enzyme_family"/>
    <property type="match status" value="1"/>
</dbReference>
<keyword evidence="3" id="KW-1185">Reference proteome</keyword>
<protein>
    <submittedName>
        <fullName evidence="2">Rv1355c family protein</fullName>
    </submittedName>
</protein>
<dbReference type="InterPro" id="IPR045886">
    <property type="entry name" value="ThiF/MoeB/HesA"/>
</dbReference>
<feature type="domain" description="THIF-type NAD/FAD binding fold" evidence="1">
    <location>
        <begin position="113"/>
        <end position="279"/>
    </location>
</feature>
<dbReference type="GO" id="GO:0061503">
    <property type="term" value="F:tRNA threonylcarbamoyladenosine dehydratase"/>
    <property type="evidence" value="ECO:0007669"/>
    <property type="project" value="TreeGrafter"/>
</dbReference>
<proteinExistence type="predicted"/>
<dbReference type="PANTHER" id="PTHR43267">
    <property type="entry name" value="TRNA THREONYLCARBAMOYLADENOSINE DEHYDRATASE"/>
    <property type="match status" value="1"/>
</dbReference>
<dbReference type="PANTHER" id="PTHR43267:SF3">
    <property type="entry name" value="THIF PROTEIN"/>
    <property type="match status" value="1"/>
</dbReference>
<sequence>MYQDASNSNAYKPVFIPKELYADKQKFISFIDDYTEKAVLDLFALQKKELIKIRHPRKRLTAVETDHIYQEWLAGKDPETEGQWIYYPWSGRLLHILDENEFVELRTSRNQYKITPQEQEALSQRKIGIIGLSVGHAVAISIATERTCGKLKLADFDTIELSNLNRIKTGLHNIGVNKCIVTAREIAEIDPYLEIQCFTEGVNKENMDSFLLEGGKLDILIDECDDIGIKIACRIEASKYRIPVIMETSDRGMLDVERYDLEPERPIFHGLLKDVPAEKLENISEQDRLPMVLKIVNAINGSKRGKVSLVEIGQTISTWPQLASAVTLGAGVVTDVCRRLLLDQYHESGRYYIDLEELVSNKIPREKSPLPENPYKPFNVEEAVRIADSLPYTNASEGPDENTIREIVKAACQAPSTGNDQPWKWLYRNGRLHLFHDQHRSYSFGDFDHIASNISFGASYENLTLKSNEAGLGIKGNLFPLGKDSILIAAIDFYKEPASDLQAVYSPQSVKVIYDRSTNRNPSVPVEITETQLETLKNAAESVVGASFQYFSEKAKVMAIGQIIGECDRVRLLNVNGHRDFVQREMKWSPQEAERTRDGIDIRTLGMNTAQMAALAIIRDEEITKSLKNINGGNALIDAALSTIHTASGLGMITLPRYTYENFFLGGIAMQRLWLKAEELEFAIHPLISPFYLFPRITKGHGEGLDDEEAARLEDLRKKFLSIVPIGEDAAEVFLFKIAKAEKPKIPSYRLSLDETLFIVNPQF</sequence>
<dbReference type="InterPro" id="IPR000594">
    <property type="entry name" value="ThiF_NAD_FAD-bd"/>
</dbReference>
<dbReference type="GO" id="GO:0016491">
    <property type="term" value="F:oxidoreductase activity"/>
    <property type="evidence" value="ECO:0007669"/>
    <property type="project" value="InterPro"/>
</dbReference>
<evidence type="ECO:0000259" key="1">
    <source>
        <dbReference type="Pfam" id="PF00899"/>
    </source>
</evidence>
<dbReference type="Gene3D" id="3.40.50.720">
    <property type="entry name" value="NAD(P)-binding Rossmann-like Domain"/>
    <property type="match status" value="1"/>
</dbReference>
<dbReference type="GO" id="GO:0008641">
    <property type="term" value="F:ubiquitin-like modifier activating enzyme activity"/>
    <property type="evidence" value="ECO:0007669"/>
    <property type="project" value="InterPro"/>
</dbReference>
<dbReference type="KEGG" id="dpf:ON006_16165"/>
<dbReference type="Pfam" id="PF00899">
    <property type="entry name" value="ThiF"/>
    <property type="match status" value="1"/>
</dbReference>
<dbReference type="SUPFAM" id="SSF69572">
    <property type="entry name" value="Activating enzymes of the ubiquitin-like proteins"/>
    <property type="match status" value="1"/>
</dbReference>
<name>A0A9E8SI14_9BACT</name>
<dbReference type="Gene3D" id="3.40.109.10">
    <property type="entry name" value="NADH Oxidase"/>
    <property type="match status" value="2"/>
</dbReference>
<dbReference type="SUPFAM" id="SSF55469">
    <property type="entry name" value="FMN-dependent nitroreductase-like"/>
    <property type="match status" value="1"/>
</dbReference>
<evidence type="ECO:0000313" key="3">
    <source>
        <dbReference type="Proteomes" id="UP001164653"/>
    </source>
</evidence>
<dbReference type="AlphaFoldDB" id="A0A9E8SI14"/>
<reference evidence="2" key="1">
    <citation type="submission" date="2022-11" db="EMBL/GenBank/DDBJ databases">
        <title>Dyadobacter pollutisoli sp. nov., isolated from plastic dumped soil.</title>
        <authorList>
            <person name="Kim J.M."/>
            <person name="Kim K.R."/>
            <person name="Lee J.K."/>
            <person name="Hao L."/>
            <person name="Jeon C.O."/>
        </authorList>
    </citation>
    <scope>NUCLEOTIDE SEQUENCE</scope>
    <source>
        <strain evidence="2">U1</strain>
    </source>
</reference>
<dbReference type="Proteomes" id="UP001164653">
    <property type="component" value="Chromosome"/>
</dbReference>
<gene>
    <name evidence="2" type="ORF">ON006_16165</name>
</gene>
<evidence type="ECO:0000313" key="2">
    <source>
        <dbReference type="EMBL" id="WAC09288.1"/>
    </source>
</evidence>
<dbReference type="InterPro" id="IPR035985">
    <property type="entry name" value="Ubiquitin-activating_enz"/>
</dbReference>
<organism evidence="2 3">
    <name type="scientific">Dyadobacter pollutisoli</name>
    <dbReference type="NCBI Taxonomy" id="2910158"/>
    <lineage>
        <taxon>Bacteria</taxon>
        <taxon>Pseudomonadati</taxon>
        <taxon>Bacteroidota</taxon>
        <taxon>Cytophagia</taxon>
        <taxon>Cytophagales</taxon>
        <taxon>Spirosomataceae</taxon>
        <taxon>Dyadobacter</taxon>
    </lineage>
</organism>
<accession>A0A9E8SI14</accession>
<dbReference type="GO" id="GO:0061504">
    <property type="term" value="P:cyclic threonylcarbamoyladenosine biosynthetic process"/>
    <property type="evidence" value="ECO:0007669"/>
    <property type="project" value="TreeGrafter"/>
</dbReference>